<dbReference type="Proteomes" id="UP000278351">
    <property type="component" value="Unassembled WGS sequence"/>
</dbReference>
<keyword evidence="2" id="KW-0472">Membrane</keyword>
<dbReference type="InterPro" id="IPR009677">
    <property type="entry name" value="DUF1266"/>
</dbReference>
<evidence type="ECO:0000256" key="1">
    <source>
        <dbReference type="SAM" id="MobiDB-lite"/>
    </source>
</evidence>
<proteinExistence type="predicted"/>
<accession>A0A3N4PXL9</accession>
<dbReference type="AlphaFoldDB" id="A0A3N4PXL9"/>
<keyword evidence="2" id="KW-0812">Transmembrane</keyword>
<sequence>MNTPSFYTYFLVFLAVAGMLILLRYVSRKKEKRRQEAADQQYLQSVKDKKGGENPYLPEMKADTGLSDDDQQNIAAGANLAFLNCIPLNTLGTGTAMAEVKIILEEDWGIESRDHLLNTISWLEGKGHRHYFGVIWKVMGDATAIEKLHGDVKSTGDKTDISWYADNIASGYRFLQEAGCFANGSKTDALTWDLGRAIALCRWGYDRQYLNEGEALYHIRRLGRQLRGHYTSWENLSENFMLGHVMWSGRLDDLANLHREHRTLLTAPSSPWVQSAIS</sequence>
<evidence type="ECO:0000256" key="2">
    <source>
        <dbReference type="SAM" id="Phobius"/>
    </source>
</evidence>
<keyword evidence="5" id="KW-1185">Reference proteome</keyword>
<name>A0A3N4PXL9_9BACT</name>
<dbReference type="OrthoDB" id="648917at2"/>
<protein>
    <submittedName>
        <fullName evidence="4">DUF1266 domain-containing protein</fullName>
    </submittedName>
</protein>
<organism evidence="4 5">
    <name type="scientific">Chitinophaga lutea</name>
    <dbReference type="NCBI Taxonomy" id="2488634"/>
    <lineage>
        <taxon>Bacteria</taxon>
        <taxon>Pseudomonadati</taxon>
        <taxon>Bacteroidota</taxon>
        <taxon>Chitinophagia</taxon>
        <taxon>Chitinophagales</taxon>
        <taxon>Chitinophagaceae</taxon>
        <taxon>Chitinophaga</taxon>
    </lineage>
</organism>
<evidence type="ECO:0000313" key="4">
    <source>
        <dbReference type="EMBL" id="RPE08827.1"/>
    </source>
</evidence>
<dbReference type="EMBL" id="RPDH01000002">
    <property type="protein sequence ID" value="RPE08827.1"/>
    <property type="molecule type" value="Genomic_DNA"/>
</dbReference>
<evidence type="ECO:0000313" key="5">
    <source>
        <dbReference type="Proteomes" id="UP000278351"/>
    </source>
</evidence>
<dbReference type="Pfam" id="PF06889">
    <property type="entry name" value="DUF1266"/>
    <property type="match status" value="1"/>
</dbReference>
<reference evidence="4 5" key="1">
    <citation type="submission" date="2018-11" db="EMBL/GenBank/DDBJ databases">
        <title>Chitinophaga lutea sp.nov., isolate from arsenic contaminated soil.</title>
        <authorList>
            <person name="Zong Y."/>
        </authorList>
    </citation>
    <scope>NUCLEOTIDE SEQUENCE [LARGE SCALE GENOMIC DNA]</scope>
    <source>
        <strain evidence="4 5">ZY74</strain>
    </source>
</reference>
<keyword evidence="2" id="KW-1133">Transmembrane helix</keyword>
<gene>
    <name evidence="4" type="ORF">EGT74_17520</name>
</gene>
<dbReference type="RefSeq" id="WP_123847823.1">
    <property type="nucleotide sequence ID" value="NZ_RPDH01000002.1"/>
</dbReference>
<evidence type="ECO:0000259" key="3">
    <source>
        <dbReference type="Pfam" id="PF06889"/>
    </source>
</evidence>
<feature type="domain" description="DUF1266" evidence="3">
    <location>
        <begin position="104"/>
        <end position="274"/>
    </location>
</feature>
<comment type="caution">
    <text evidence="4">The sequence shown here is derived from an EMBL/GenBank/DDBJ whole genome shotgun (WGS) entry which is preliminary data.</text>
</comment>
<feature type="transmembrane region" description="Helical" evidence="2">
    <location>
        <begin position="6"/>
        <end position="26"/>
    </location>
</feature>
<feature type="region of interest" description="Disordered" evidence="1">
    <location>
        <begin position="37"/>
        <end position="63"/>
    </location>
</feature>